<protein>
    <submittedName>
        <fullName evidence="8">TonB-dependent receptor</fullName>
    </submittedName>
</protein>
<dbReference type="PANTHER" id="PTHR40980">
    <property type="entry name" value="PLUG DOMAIN-CONTAINING PROTEIN"/>
    <property type="match status" value="1"/>
</dbReference>
<keyword evidence="5" id="KW-0732">Signal</keyword>
<organism evidence="8 9">
    <name type="scientific">Aliikangiella coralliicola</name>
    <dbReference type="NCBI Taxonomy" id="2592383"/>
    <lineage>
        <taxon>Bacteria</taxon>
        <taxon>Pseudomonadati</taxon>
        <taxon>Pseudomonadota</taxon>
        <taxon>Gammaproteobacteria</taxon>
        <taxon>Oceanospirillales</taxon>
        <taxon>Pleioneaceae</taxon>
        <taxon>Aliikangiella</taxon>
    </lineage>
</organism>
<evidence type="ECO:0000313" key="9">
    <source>
        <dbReference type="Proteomes" id="UP000315439"/>
    </source>
</evidence>
<dbReference type="CDD" id="cd01347">
    <property type="entry name" value="ligand_gated_channel"/>
    <property type="match status" value="1"/>
</dbReference>
<comment type="subcellular location">
    <subcellularLocation>
        <location evidence="1 4">Cell outer membrane</location>
    </subcellularLocation>
</comment>
<proteinExistence type="inferred from homology"/>
<dbReference type="Gene3D" id="2.170.130.10">
    <property type="entry name" value="TonB-dependent receptor, plug domain"/>
    <property type="match status" value="1"/>
</dbReference>
<dbReference type="Gene3D" id="2.40.170.20">
    <property type="entry name" value="TonB-dependent receptor, beta-barrel domain"/>
    <property type="match status" value="1"/>
</dbReference>
<reference evidence="8 9" key="1">
    <citation type="submission" date="2019-07" db="EMBL/GenBank/DDBJ databases">
        <title>Draft genome for Aliikangiella sp. M105.</title>
        <authorList>
            <person name="Wang G."/>
        </authorList>
    </citation>
    <scope>NUCLEOTIDE SEQUENCE [LARGE SCALE GENOMIC DNA]</scope>
    <source>
        <strain evidence="8 9">M105</strain>
    </source>
</reference>
<accession>A0A545UHI2</accession>
<keyword evidence="4" id="KW-0798">TonB box</keyword>
<dbReference type="Pfam" id="PF07715">
    <property type="entry name" value="Plug"/>
    <property type="match status" value="1"/>
</dbReference>
<gene>
    <name evidence="8" type="ORF">FLL46_05145</name>
</gene>
<evidence type="ECO:0000256" key="5">
    <source>
        <dbReference type="SAM" id="SignalP"/>
    </source>
</evidence>
<dbReference type="InterPro" id="IPR036942">
    <property type="entry name" value="Beta-barrel_TonB_sf"/>
</dbReference>
<keyword evidence="8" id="KW-0675">Receptor</keyword>
<evidence type="ECO:0000259" key="6">
    <source>
        <dbReference type="Pfam" id="PF00593"/>
    </source>
</evidence>
<dbReference type="RefSeq" id="WP_142892407.1">
    <property type="nucleotide sequence ID" value="NZ_ML660161.1"/>
</dbReference>
<dbReference type="Proteomes" id="UP000315439">
    <property type="component" value="Unassembled WGS sequence"/>
</dbReference>
<sequence length="897" mass="97504">MSSYQFRKRLLASSIAVVLGTSLSASVLAAEEANKTEENEETENVILITGIRGSLKTSINNKRASNVVMDSVTLEDIGKLPDANIADTLSRIPGIAVSKQFGEGATVSIRGASNQFTLTNLNGQNIASTGWYSQQAIDRSFNFSLLPSELIAGIDVYKSSQANIVEGGVGGTVEVKTHKPLNLKANTVFGSVKAQYSDGSGETDPQISGLYSWKNDEETFGFLFAAASQEYNLERKGTEALISWGGRVADVNFQQARERSAYDLTLQFAPNDRFDMALHYLDLELGADSVNTANWVPQIGGRADTDGCQATIPGNDGAPVCVLRTTTAADGQQPFWDVRPRNATMTSETIDFKATYAGDTYELSGQIGKTEAKGGTNFETNYGILSIDPQFAAGTIDARGDRVIMDVPGYGPSDLPGAGDYATWEGLQTSQVVSQPNLDEEQYMQVDLDLDVDFGAINKLEFGIRSTEHDVEIRTFRGQFANGVTFPDASTWASGTLEAGYDGRYIPAPNVAAMLAHTRANMTSLDEDLSGFATVNEENFSAYAMASFEGDYWRGNFGFRFIDTEISSEYYGQTFTGGNVVFSSSTQTDKASYDDVLPSMNLVYQLSDDSNLRFTAATVVSRPNYDDLFANLEVSGRPDDNVPGNEALNKGNVSLLPYSADQYDISYEYYFDDSSLLGVTLFHKEVSDFVRPVVELNQSIGIVAPDLVGLTAAELAALGCSSTDCWDIERYGNGKGGSISGVELQLIHDFGNGWGTVINYTYSDAETDPGNYADRNPAFSDSSENYVNLVAFYEGENFSARAAYNWRSEFMVRETGFYANRLHDSIGTLDLNFDYQINDNLKAVFAVVNATGEDDIETGNDNPALNGNSGAPRFTNGYPVSSYQRDTLISLGINYSF</sequence>
<evidence type="ECO:0000313" key="8">
    <source>
        <dbReference type="EMBL" id="TQV88922.1"/>
    </source>
</evidence>
<dbReference type="InterPro" id="IPR012910">
    <property type="entry name" value="Plug_dom"/>
</dbReference>
<feature type="domain" description="TonB-dependent receptor plug" evidence="7">
    <location>
        <begin position="63"/>
        <end position="172"/>
    </location>
</feature>
<evidence type="ECO:0000256" key="3">
    <source>
        <dbReference type="ARBA" id="ARBA00023237"/>
    </source>
</evidence>
<keyword evidence="9" id="KW-1185">Reference proteome</keyword>
<dbReference type="InterPro" id="IPR037066">
    <property type="entry name" value="Plug_dom_sf"/>
</dbReference>
<evidence type="ECO:0000259" key="7">
    <source>
        <dbReference type="Pfam" id="PF07715"/>
    </source>
</evidence>
<evidence type="ECO:0000256" key="1">
    <source>
        <dbReference type="ARBA" id="ARBA00004442"/>
    </source>
</evidence>
<dbReference type="EMBL" id="VIKS01000003">
    <property type="protein sequence ID" value="TQV88922.1"/>
    <property type="molecule type" value="Genomic_DNA"/>
</dbReference>
<dbReference type="OrthoDB" id="8727862at2"/>
<name>A0A545UHI2_9GAMM</name>
<dbReference type="SUPFAM" id="SSF56935">
    <property type="entry name" value="Porins"/>
    <property type="match status" value="1"/>
</dbReference>
<dbReference type="PANTHER" id="PTHR40980:SF3">
    <property type="entry name" value="TONB-DEPENDENT RECEPTOR-LIKE BETA-BARREL DOMAIN-CONTAINING PROTEIN"/>
    <property type="match status" value="1"/>
</dbReference>
<feature type="signal peptide" evidence="5">
    <location>
        <begin position="1"/>
        <end position="29"/>
    </location>
</feature>
<dbReference type="AlphaFoldDB" id="A0A545UHI2"/>
<dbReference type="NCBIfam" id="TIGR01782">
    <property type="entry name" value="TonB-Xanth-Caul"/>
    <property type="match status" value="1"/>
</dbReference>
<comment type="caution">
    <text evidence="8">The sequence shown here is derived from an EMBL/GenBank/DDBJ whole genome shotgun (WGS) entry which is preliminary data.</text>
</comment>
<evidence type="ECO:0000256" key="2">
    <source>
        <dbReference type="ARBA" id="ARBA00023136"/>
    </source>
</evidence>
<keyword evidence="2 4" id="KW-0472">Membrane</keyword>
<feature type="chain" id="PRO_5022139689" evidence="5">
    <location>
        <begin position="30"/>
        <end position="897"/>
    </location>
</feature>
<keyword evidence="3" id="KW-0998">Cell outer membrane</keyword>
<dbReference type="InterPro" id="IPR000531">
    <property type="entry name" value="Beta-barrel_TonB"/>
</dbReference>
<evidence type="ECO:0000256" key="4">
    <source>
        <dbReference type="RuleBase" id="RU003357"/>
    </source>
</evidence>
<comment type="similarity">
    <text evidence="4">Belongs to the TonB-dependent receptor family.</text>
</comment>
<dbReference type="Pfam" id="PF00593">
    <property type="entry name" value="TonB_dep_Rec_b-barrel"/>
    <property type="match status" value="1"/>
</dbReference>
<dbReference type="GO" id="GO:0009279">
    <property type="term" value="C:cell outer membrane"/>
    <property type="evidence" value="ECO:0007669"/>
    <property type="project" value="UniProtKB-SubCell"/>
</dbReference>
<feature type="domain" description="TonB-dependent receptor-like beta-barrel" evidence="6">
    <location>
        <begin position="377"/>
        <end position="849"/>
    </location>
</feature>
<dbReference type="InterPro" id="IPR010104">
    <property type="entry name" value="TonB_rcpt_bac"/>
</dbReference>